<protein>
    <recommendedName>
        <fullName evidence="2">Helicase C-terminal domain-containing protein</fullName>
    </recommendedName>
</protein>
<dbReference type="InterPro" id="IPR001650">
    <property type="entry name" value="Helicase_C-like"/>
</dbReference>
<dbReference type="EMBL" id="BPWL01000009">
    <property type="protein sequence ID" value="GJJ13898.1"/>
    <property type="molecule type" value="Genomic_DNA"/>
</dbReference>
<evidence type="ECO:0000313" key="4">
    <source>
        <dbReference type="Proteomes" id="UP001050691"/>
    </source>
</evidence>
<dbReference type="Pfam" id="PF00271">
    <property type="entry name" value="Helicase_C"/>
    <property type="match status" value="1"/>
</dbReference>
<dbReference type="GO" id="GO:0070125">
    <property type="term" value="P:mitochondrial translational elongation"/>
    <property type="evidence" value="ECO:0007669"/>
    <property type="project" value="TreeGrafter"/>
</dbReference>
<name>A0AAV5ALD1_9AGAM</name>
<dbReference type="Proteomes" id="UP001050691">
    <property type="component" value="Unassembled WGS sequence"/>
</dbReference>
<sequence length="509" mass="57707">MTDWLTKRLGTDIVIPPTPQESLLSIPIFGFSATFGRHDGISLGSVFEKIVYHRDFLQMIKEQWLCDVRFTSVRAKIDLSEVVVNTRTGDFNATSLAHVVNTETINKLVVRAWLDRAASRKSTLVFCVNLAHVRDLTQEFRSIGIDARYLYSKTPHVERRLLLDSFRRGEFPVLVNCAILTEGADIPNIDCVIVARPTRSKNVFAQMIGRGMRLSPDTNKTDCHIIDFVDSVSRIPGIISIPTLFGLDIDEDIQGMYIGWYDNATIESLEERVDGEKGFQTSYVPEPTSIIYVDYDNPFSLVHEASGSPHVSTLSSFSWVACGGDIFILECLQRGYIRIEPLRDNSVEKGEPIFQAHYTPMVADDPSGFKKRFFLRNRRILKAKSLDEAIRGCDTYVKENVMFGSMILGLLRTAQWRKKGATPGQKDFIKKRWLRSKDELESSRIQMDIDKLTRGEAANIITRLKHGALTRYKKAVKKTTKEAENIKKERLRQARQMVCVGPLDDNGCV</sequence>
<feature type="coiled-coil region" evidence="1">
    <location>
        <begin position="469"/>
        <end position="496"/>
    </location>
</feature>
<dbReference type="Gene3D" id="3.40.50.300">
    <property type="entry name" value="P-loop containing nucleotide triphosphate hydrolases"/>
    <property type="match status" value="1"/>
</dbReference>
<dbReference type="GO" id="GO:0032042">
    <property type="term" value="P:mitochondrial DNA metabolic process"/>
    <property type="evidence" value="ECO:0007669"/>
    <property type="project" value="TreeGrafter"/>
</dbReference>
<evidence type="ECO:0000256" key="1">
    <source>
        <dbReference type="SAM" id="Coils"/>
    </source>
</evidence>
<evidence type="ECO:0000259" key="2">
    <source>
        <dbReference type="PROSITE" id="PS51194"/>
    </source>
</evidence>
<dbReference type="AlphaFoldDB" id="A0AAV5ALD1"/>
<reference evidence="3" key="1">
    <citation type="submission" date="2021-10" db="EMBL/GenBank/DDBJ databases">
        <title>De novo Genome Assembly of Clathrus columnatus (Basidiomycota, Fungi) Using Illumina and Nanopore Sequence Data.</title>
        <authorList>
            <person name="Ogiso-Tanaka E."/>
            <person name="Itagaki H."/>
            <person name="Hosoya T."/>
            <person name="Hosaka K."/>
        </authorList>
    </citation>
    <scope>NUCLEOTIDE SEQUENCE</scope>
    <source>
        <strain evidence="3">MO-923</strain>
    </source>
</reference>
<dbReference type="SMART" id="SM00490">
    <property type="entry name" value="HELICc"/>
    <property type="match status" value="1"/>
</dbReference>
<gene>
    <name evidence="3" type="ORF">Clacol_008155</name>
</gene>
<dbReference type="GO" id="GO:0061749">
    <property type="term" value="F:forked DNA-dependent helicase activity"/>
    <property type="evidence" value="ECO:0007669"/>
    <property type="project" value="TreeGrafter"/>
</dbReference>
<dbReference type="GO" id="GO:0036121">
    <property type="term" value="F:double-stranded DNA helicase activity"/>
    <property type="evidence" value="ECO:0007669"/>
    <property type="project" value="TreeGrafter"/>
</dbReference>
<dbReference type="InterPro" id="IPR027417">
    <property type="entry name" value="P-loop_NTPase"/>
</dbReference>
<feature type="domain" description="Helicase C-terminal" evidence="2">
    <location>
        <begin position="109"/>
        <end position="257"/>
    </location>
</feature>
<dbReference type="PROSITE" id="PS51194">
    <property type="entry name" value="HELICASE_CTER"/>
    <property type="match status" value="1"/>
</dbReference>
<dbReference type="PANTHER" id="PTHR47396">
    <property type="entry name" value="TYPE I RESTRICTION ENZYME ECOKI R PROTEIN"/>
    <property type="match status" value="1"/>
</dbReference>
<keyword evidence="4" id="KW-1185">Reference proteome</keyword>
<dbReference type="InterPro" id="IPR050742">
    <property type="entry name" value="Helicase_Restrict-Modif_Enz"/>
</dbReference>
<dbReference type="PANTHER" id="PTHR47396:SF1">
    <property type="entry name" value="ATP-DEPENDENT HELICASE IRC3-RELATED"/>
    <property type="match status" value="1"/>
</dbReference>
<proteinExistence type="predicted"/>
<dbReference type="GO" id="GO:0000403">
    <property type="term" value="F:Y-form DNA binding"/>
    <property type="evidence" value="ECO:0007669"/>
    <property type="project" value="TreeGrafter"/>
</dbReference>
<dbReference type="CDD" id="cd18799">
    <property type="entry name" value="SF2_C_EcoAI-like"/>
    <property type="match status" value="1"/>
</dbReference>
<evidence type="ECO:0000313" key="3">
    <source>
        <dbReference type="EMBL" id="GJJ13898.1"/>
    </source>
</evidence>
<dbReference type="GO" id="GO:0005759">
    <property type="term" value="C:mitochondrial matrix"/>
    <property type="evidence" value="ECO:0007669"/>
    <property type="project" value="TreeGrafter"/>
</dbReference>
<keyword evidence="1" id="KW-0175">Coiled coil</keyword>
<comment type="caution">
    <text evidence="3">The sequence shown here is derived from an EMBL/GenBank/DDBJ whole genome shotgun (WGS) entry which is preliminary data.</text>
</comment>
<dbReference type="SUPFAM" id="SSF52540">
    <property type="entry name" value="P-loop containing nucleoside triphosphate hydrolases"/>
    <property type="match status" value="1"/>
</dbReference>
<accession>A0AAV5ALD1</accession>
<organism evidence="3 4">
    <name type="scientific">Clathrus columnatus</name>
    <dbReference type="NCBI Taxonomy" id="1419009"/>
    <lineage>
        <taxon>Eukaryota</taxon>
        <taxon>Fungi</taxon>
        <taxon>Dikarya</taxon>
        <taxon>Basidiomycota</taxon>
        <taxon>Agaricomycotina</taxon>
        <taxon>Agaricomycetes</taxon>
        <taxon>Phallomycetidae</taxon>
        <taxon>Phallales</taxon>
        <taxon>Clathraceae</taxon>
        <taxon>Clathrus</taxon>
    </lineage>
</organism>